<dbReference type="RefSeq" id="WP_234984151.1">
    <property type="nucleotide sequence ID" value="NZ_FWFK01000001.1"/>
</dbReference>
<feature type="compositionally biased region" description="Basic and acidic residues" evidence="4">
    <location>
        <begin position="13"/>
        <end position="28"/>
    </location>
</feature>
<evidence type="ECO:0000259" key="5">
    <source>
        <dbReference type="PROSITE" id="PS51898"/>
    </source>
</evidence>
<dbReference type="EMBL" id="FWFK01000001">
    <property type="protein sequence ID" value="SLN19777.1"/>
    <property type="molecule type" value="Genomic_DNA"/>
</dbReference>
<dbReference type="GO" id="GO:0003677">
    <property type="term" value="F:DNA binding"/>
    <property type="evidence" value="ECO:0007669"/>
    <property type="project" value="UniProtKB-KW"/>
</dbReference>
<protein>
    <submittedName>
        <fullName evidence="6">Tyrosine recombinase XerC</fullName>
    </submittedName>
</protein>
<dbReference type="InterPro" id="IPR002104">
    <property type="entry name" value="Integrase_catalytic"/>
</dbReference>
<keyword evidence="3" id="KW-0233">DNA recombination</keyword>
<dbReference type="Gene3D" id="1.10.443.10">
    <property type="entry name" value="Intergrase catalytic core"/>
    <property type="match status" value="1"/>
</dbReference>
<dbReference type="PANTHER" id="PTHR30349">
    <property type="entry name" value="PHAGE INTEGRASE-RELATED"/>
    <property type="match status" value="1"/>
</dbReference>
<dbReference type="InterPro" id="IPR011010">
    <property type="entry name" value="DNA_brk_join_enz"/>
</dbReference>
<evidence type="ECO:0000256" key="2">
    <source>
        <dbReference type="ARBA" id="ARBA00023125"/>
    </source>
</evidence>
<dbReference type="Gene3D" id="1.10.150.130">
    <property type="match status" value="1"/>
</dbReference>
<proteinExistence type="predicted"/>
<dbReference type="Pfam" id="PF00589">
    <property type="entry name" value="Phage_integrase"/>
    <property type="match status" value="1"/>
</dbReference>
<dbReference type="PROSITE" id="PS51898">
    <property type="entry name" value="TYR_RECOMBINASE"/>
    <property type="match status" value="1"/>
</dbReference>
<dbReference type="PANTHER" id="PTHR30349:SF88">
    <property type="entry name" value="BLL1584 PROTEIN"/>
    <property type="match status" value="1"/>
</dbReference>
<accession>A0A1X6YFC9</accession>
<dbReference type="AlphaFoldDB" id="A0A1X6YFC9"/>
<dbReference type="GO" id="GO:0006310">
    <property type="term" value="P:DNA recombination"/>
    <property type="evidence" value="ECO:0007669"/>
    <property type="project" value="UniProtKB-KW"/>
</dbReference>
<feature type="region of interest" description="Disordered" evidence="4">
    <location>
        <begin position="1"/>
        <end position="28"/>
    </location>
</feature>
<keyword evidence="7" id="KW-1185">Reference proteome</keyword>
<keyword evidence="2" id="KW-0238">DNA-binding</keyword>
<dbReference type="GO" id="GO:0015074">
    <property type="term" value="P:DNA integration"/>
    <property type="evidence" value="ECO:0007669"/>
    <property type="project" value="UniProtKB-KW"/>
</dbReference>
<dbReference type="InterPro" id="IPR013762">
    <property type="entry name" value="Integrase-like_cat_sf"/>
</dbReference>
<evidence type="ECO:0000256" key="4">
    <source>
        <dbReference type="SAM" id="MobiDB-lite"/>
    </source>
</evidence>
<organism evidence="6 7">
    <name type="scientific">Roseivivax jejudonensis</name>
    <dbReference type="NCBI Taxonomy" id="1529041"/>
    <lineage>
        <taxon>Bacteria</taxon>
        <taxon>Pseudomonadati</taxon>
        <taxon>Pseudomonadota</taxon>
        <taxon>Alphaproteobacteria</taxon>
        <taxon>Rhodobacterales</taxon>
        <taxon>Roseobacteraceae</taxon>
        <taxon>Roseivivax</taxon>
    </lineage>
</organism>
<dbReference type="InterPro" id="IPR010998">
    <property type="entry name" value="Integrase_recombinase_N"/>
</dbReference>
<name>A0A1X6YFC9_9RHOB</name>
<feature type="domain" description="Tyr recombinase" evidence="5">
    <location>
        <begin position="166"/>
        <end position="347"/>
    </location>
</feature>
<dbReference type="SUPFAM" id="SSF56349">
    <property type="entry name" value="DNA breaking-rejoining enzymes"/>
    <property type="match status" value="1"/>
</dbReference>
<dbReference type="Proteomes" id="UP000193570">
    <property type="component" value="Unassembled WGS sequence"/>
</dbReference>
<gene>
    <name evidence="6" type="primary">xerC_1</name>
    <name evidence="6" type="ORF">ROJ8625_00690</name>
</gene>
<evidence type="ECO:0000256" key="1">
    <source>
        <dbReference type="ARBA" id="ARBA00022908"/>
    </source>
</evidence>
<dbReference type="InterPro" id="IPR050090">
    <property type="entry name" value="Tyrosine_recombinase_XerCD"/>
</dbReference>
<evidence type="ECO:0000313" key="6">
    <source>
        <dbReference type="EMBL" id="SLN19777.1"/>
    </source>
</evidence>
<evidence type="ECO:0000313" key="7">
    <source>
        <dbReference type="Proteomes" id="UP000193570"/>
    </source>
</evidence>
<reference evidence="6 7" key="1">
    <citation type="submission" date="2017-03" db="EMBL/GenBank/DDBJ databases">
        <authorList>
            <person name="Afonso C.L."/>
            <person name="Miller P.J."/>
            <person name="Scott M.A."/>
            <person name="Spackman E."/>
            <person name="Goraichik I."/>
            <person name="Dimitrov K.M."/>
            <person name="Suarez D.L."/>
            <person name="Swayne D.E."/>
        </authorList>
    </citation>
    <scope>NUCLEOTIDE SEQUENCE [LARGE SCALE GENOMIC DNA]</scope>
    <source>
        <strain evidence="6 7">CECT 8625</strain>
    </source>
</reference>
<sequence length="354" mass="39785">MQRRETGIWIIRDTGRGDRSTGTRDRGEAEKRLAEYIAQRDRRPGGPAQPDEITVAEVLTFYATEHVASGAVKDPTRIAYAIESLLDYWGELPANAVNRETCRAYGRSRVRHRKDPKTGEVIETTPIADGTIRKELGVLSAAFNYCREEGRILNPPKVHLPDKPAPKDRWLTRSEAARLLWAAYRNPEAKHLARFMLVALYTGTRKSAILRLRFMRNVNGGHVDTEAGILYRRAPGVAETKKKTPHIRVAPRLLGHLRRWEAHGERWVVAYEGQGVASIKTAWRTAARAAKLDDATPHTLRHTAITWACQSGRADLWELSGYFGVSMETMTKVYAHHHPDHQQGAVAAIGGRKL</sequence>
<evidence type="ECO:0000256" key="3">
    <source>
        <dbReference type="ARBA" id="ARBA00023172"/>
    </source>
</evidence>
<keyword evidence="1" id="KW-0229">DNA integration</keyword>